<feature type="domain" description="Small ribosomal subunit protein mS23 conserved" evidence="7">
    <location>
        <begin position="2"/>
        <end position="124"/>
    </location>
</feature>
<evidence type="ECO:0000313" key="8">
    <source>
        <dbReference type="EMBL" id="JAV12089.1"/>
    </source>
</evidence>
<name>A0A1L8E095_9DIPT</name>
<organism evidence="8">
    <name type="scientific">Nyssomyia neivai</name>
    <dbReference type="NCBI Taxonomy" id="330878"/>
    <lineage>
        <taxon>Eukaryota</taxon>
        <taxon>Metazoa</taxon>
        <taxon>Ecdysozoa</taxon>
        <taxon>Arthropoda</taxon>
        <taxon>Hexapoda</taxon>
        <taxon>Insecta</taxon>
        <taxon>Pterygota</taxon>
        <taxon>Neoptera</taxon>
        <taxon>Endopterygota</taxon>
        <taxon>Diptera</taxon>
        <taxon>Nematocera</taxon>
        <taxon>Psychodoidea</taxon>
        <taxon>Psychodidae</taxon>
        <taxon>Nyssomyia</taxon>
    </lineage>
</organism>
<dbReference type="InterPro" id="IPR019520">
    <property type="entry name" value="Ribosomal_mS23_met"/>
</dbReference>
<dbReference type="GO" id="GO:0005739">
    <property type="term" value="C:mitochondrion"/>
    <property type="evidence" value="ECO:0007669"/>
    <property type="project" value="InterPro"/>
</dbReference>
<sequence>MAHSRLEKIGTIFTRTSGLLRSGALKPEDKPLWYEIYQAFPPKVEPRYDRPAPNTEIRDIFYPEDVIRAKFHKLSKAQGAFNLLDTRNKTHCQLFIGIYNELQKDGGLSEEKIFETAQIKLEEQIAQEKLTKGSGLLSSFTEVKDKQKVESVNIADIFKA</sequence>
<dbReference type="GO" id="GO:0003735">
    <property type="term" value="F:structural constituent of ribosome"/>
    <property type="evidence" value="ECO:0007669"/>
    <property type="project" value="InterPro"/>
</dbReference>
<accession>A0A1L8E095</accession>
<dbReference type="PANTHER" id="PTHR15925:SF2">
    <property type="entry name" value="SMALL RIBOSOMAL SUBUNIT PROTEIN MS23"/>
    <property type="match status" value="1"/>
</dbReference>
<comment type="similarity">
    <text evidence="2">Belongs to the mitochondrion-specific ribosomal protein mS23 family.</text>
</comment>
<evidence type="ECO:0000256" key="4">
    <source>
        <dbReference type="ARBA" id="ARBA00023128"/>
    </source>
</evidence>
<dbReference type="CDD" id="cd23701">
    <property type="entry name" value="At1g26750"/>
    <property type="match status" value="1"/>
</dbReference>
<dbReference type="Pfam" id="PF10484">
    <property type="entry name" value="MRP-S23"/>
    <property type="match status" value="1"/>
</dbReference>
<dbReference type="AlphaFoldDB" id="A0A1L8E095"/>
<evidence type="ECO:0000256" key="3">
    <source>
        <dbReference type="ARBA" id="ARBA00022980"/>
    </source>
</evidence>
<dbReference type="GO" id="GO:0005840">
    <property type="term" value="C:ribosome"/>
    <property type="evidence" value="ECO:0007669"/>
    <property type="project" value="UniProtKB-KW"/>
</dbReference>
<keyword evidence="5" id="KW-0687">Ribonucleoprotein</keyword>
<evidence type="ECO:0000256" key="6">
    <source>
        <dbReference type="ARBA" id="ARBA00035137"/>
    </source>
</evidence>
<protein>
    <recommendedName>
        <fullName evidence="6">Small ribosomal subunit protein mS23</fullName>
    </recommendedName>
</protein>
<evidence type="ECO:0000256" key="5">
    <source>
        <dbReference type="ARBA" id="ARBA00023274"/>
    </source>
</evidence>
<dbReference type="PANTHER" id="PTHR15925">
    <property type="entry name" value="MITOCHONDRIAL RIBOSOMAL PROTEIN S23"/>
    <property type="match status" value="1"/>
</dbReference>
<keyword evidence="4" id="KW-0496">Mitochondrion</keyword>
<dbReference type="InterPro" id="IPR059242">
    <property type="entry name" value="mS23_dom"/>
</dbReference>
<dbReference type="EMBL" id="GFDF01001995">
    <property type="protein sequence ID" value="JAV12089.1"/>
    <property type="molecule type" value="Transcribed_RNA"/>
</dbReference>
<evidence type="ECO:0000256" key="1">
    <source>
        <dbReference type="ARBA" id="ARBA00004173"/>
    </source>
</evidence>
<reference evidence="8" key="1">
    <citation type="submission" date="2016-12" db="EMBL/GenBank/DDBJ databases">
        <title>An insight into the sialome and mialome of the sand fly, Nyssomyia neivai.</title>
        <authorList>
            <person name="Sebastian V."/>
            <person name="Goulart T.M."/>
            <person name="Oliveira W."/>
            <person name="Calvo E."/>
            <person name="Oliveira L.F."/>
            <person name="Pinto M.C."/>
            <person name="Rosselino A.M."/>
            <person name="Ribeiro J.M."/>
        </authorList>
    </citation>
    <scope>NUCLEOTIDE SEQUENCE</scope>
</reference>
<dbReference type="GO" id="GO:0006412">
    <property type="term" value="P:translation"/>
    <property type="evidence" value="ECO:0007669"/>
    <property type="project" value="InterPro"/>
</dbReference>
<evidence type="ECO:0000256" key="2">
    <source>
        <dbReference type="ARBA" id="ARBA00009864"/>
    </source>
</evidence>
<keyword evidence="3 8" id="KW-0689">Ribosomal protein</keyword>
<dbReference type="InterPro" id="IPR023611">
    <property type="entry name" value="mS23_dom_met"/>
</dbReference>
<evidence type="ECO:0000259" key="7">
    <source>
        <dbReference type="Pfam" id="PF10484"/>
    </source>
</evidence>
<proteinExistence type="inferred from homology"/>
<comment type="subcellular location">
    <subcellularLocation>
        <location evidence="1">Mitochondrion</location>
    </subcellularLocation>
</comment>